<evidence type="ECO:0000313" key="1">
    <source>
        <dbReference type="EMBL" id="KAH7920738.1"/>
    </source>
</evidence>
<accession>A0ACB8B768</accession>
<name>A0ACB8B768_9AGAM</name>
<protein>
    <submittedName>
        <fullName evidence="1">Uncharacterized protein</fullName>
    </submittedName>
</protein>
<evidence type="ECO:0000313" key="2">
    <source>
        <dbReference type="Proteomes" id="UP000790709"/>
    </source>
</evidence>
<comment type="caution">
    <text evidence="1">The sequence shown here is derived from an EMBL/GenBank/DDBJ whole genome shotgun (WGS) entry which is preliminary data.</text>
</comment>
<reference evidence="1" key="1">
    <citation type="journal article" date="2021" name="New Phytol.">
        <title>Evolutionary innovations through gain and loss of genes in the ectomycorrhizal Boletales.</title>
        <authorList>
            <person name="Wu G."/>
            <person name="Miyauchi S."/>
            <person name="Morin E."/>
            <person name="Kuo A."/>
            <person name="Drula E."/>
            <person name="Varga T."/>
            <person name="Kohler A."/>
            <person name="Feng B."/>
            <person name="Cao Y."/>
            <person name="Lipzen A."/>
            <person name="Daum C."/>
            <person name="Hundley H."/>
            <person name="Pangilinan J."/>
            <person name="Johnson J."/>
            <person name="Barry K."/>
            <person name="LaButti K."/>
            <person name="Ng V."/>
            <person name="Ahrendt S."/>
            <person name="Min B."/>
            <person name="Choi I.G."/>
            <person name="Park H."/>
            <person name="Plett J.M."/>
            <person name="Magnuson J."/>
            <person name="Spatafora J.W."/>
            <person name="Nagy L.G."/>
            <person name="Henrissat B."/>
            <person name="Grigoriev I.V."/>
            <person name="Yang Z.L."/>
            <person name="Xu J."/>
            <person name="Martin F.M."/>
        </authorList>
    </citation>
    <scope>NUCLEOTIDE SEQUENCE</scope>
    <source>
        <strain evidence="1">KUC20120723A-06</strain>
    </source>
</reference>
<sequence length="167" mass="18849">MDLNRLECLEQTSELASARVGRSVILKLRGPKTRGLEGRLKLRGVGRFSALICYPLAYRTLLSQVSNGSDHRITNALQMPPDESRLKSLRQVMALKREVDDISGRLARIARRLRREEEARQSWLEMERAITQRLQQQQPAIPQEQQGPIPAVTLPRGGGLGDVVLKF</sequence>
<gene>
    <name evidence="1" type="ORF">BV22DRAFT_1132834</name>
</gene>
<proteinExistence type="predicted"/>
<dbReference type="EMBL" id="MU266561">
    <property type="protein sequence ID" value="KAH7920738.1"/>
    <property type="molecule type" value="Genomic_DNA"/>
</dbReference>
<keyword evidence="2" id="KW-1185">Reference proteome</keyword>
<organism evidence="1 2">
    <name type="scientific">Leucogyrophana mollusca</name>
    <dbReference type="NCBI Taxonomy" id="85980"/>
    <lineage>
        <taxon>Eukaryota</taxon>
        <taxon>Fungi</taxon>
        <taxon>Dikarya</taxon>
        <taxon>Basidiomycota</taxon>
        <taxon>Agaricomycotina</taxon>
        <taxon>Agaricomycetes</taxon>
        <taxon>Agaricomycetidae</taxon>
        <taxon>Boletales</taxon>
        <taxon>Boletales incertae sedis</taxon>
        <taxon>Leucogyrophana</taxon>
    </lineage>
</organism>
<dbReference type="Proteomes" id="UP000790709">
    <property type="component" value="Unassembled WGS sequence"/>
</dbReference>